<dbReference type="STRING" id="860235.AOZ06_10405"/>
<dbReference type="SUPFAM" id="SSF51735">
    <property type="entry name" value="NAD(P)-binding Rossmann-fold domains"/>
    <property type="match status" value="1"/>
</dbReference>
<dbReference type="PRINTS" id="PR00081">
    <property type="entry name" value="GDHRDH"/>
</dbReference>
<sequence length="242" mass="24540">MSRIAVVTGGGTGIGRAVAARLTAQGDQVVITGRRKDVLAETAAAIGVHAVPFDAADPAAVAVALADLPDRVDVLINAAGGNTDLPGGPPDETDLAAVRASWLGNFEANVMSAVLVTTALLPRLADNARIVNLGSVTARSGQGGYGAVKATVEPWTSELAFRLGARGITANVVSPGPTEGTDFFRGGDFPAARREFVQSRSADGRLGTVDEVAAAIEFLASPAASHLTGQVIHVSGGMHLGR</sequence>
<dbReference type="InterPro" id="IPR036291">
    <property type="entry name" value="NAD(P)-bd_dom_sf"/>
</dbReference>
<comment type="similarity">
    <text evidence="1">Belongs to the short-chain dehydrogenases/reductases (SDR) family.</text>
</comment>
<dbReference type="CDD" id="cd05233">
    <property type="entry name" value="SDR_c"/>
    <property type="match status" value="1"/>
</dbReference>
<dbReference type="PANTHER" id="PTHR42760:SF40">
    <property type="entry name" value="3-OXOACYL-[ACYL-CARRIER-PROTEIN] REDUCTASE, CHLOROPLASTIC"/>
    <property type="match status" value="1"/>
</dbReference>
<dbReference type="InterPro" id="IPR002347">
    <property type="entry name" value="SDR_fam"/>
</dbReference>
<dbReference type="Pfam" id="PF13561">
    <property type="entry name" value="adh_short_C2"/>
    <property type="match status" value="1"/>
</dbReference>
<dbReference type="Gene3D" id="3.40.50.720">
    <property type="entry name" value="NAD(P)-binding Rossmann-like Domain"/>
    <property type="match status" value="1"/>
</dbReference>
<dbReference type="PANTHER" id="PTHR42760">
    <property type="entry name" value="SHORT-CHAIN DEHYDROGENASES/REDUCTASES FAMILY MEMBER"/>
    <property type="match status" value="1"/>
</dbReference>
<proteinExistence type="inferred from homology"/>
<gene>
    <name evidence="2" type="ORF">AOZ06_10405</name>
</gene>
<organism evidence="2 3">
    <name type="scientific">Kibdelosporangium phytohabitans</name>
    <dbReference type="NCBI Taxonomy" id="860235"/>
    <lineage>
        <taxon>Bacteria</taxon>
        <taxon>Bacillati</taxon>
        <taxon>Actinomycetota</taxon>
        <taxon>Actinomycetes</taxon>
        <taxon>Pseudonocardiales</taxon>
        <taxon>Pseudonocardiaceae</taxon>
        <taxon>Kibdelosporangium</taxon>
    </lineage>
</organism>
<keyword evidence="3" id="KW-1185">Reference proteome</keyword>
<dbReference type="OrthoDB" id="3210335at2"/>
<dbReference type="GO" id="GO:0016616">
    <property type="term" value="F:oxidoreductase activity, acting on the CH-OH group of donors, NAD or NADP as acceptor"/>
    <property type="evidence" value="ECO:0007669"/>
    <property type="project" value="TreeGrafter"/>
</dbReference>
<protein>
    <submittedName>
        <fullName evidence="2">3-oxoacyl-ACP reductase</fullName>
    </submittedName>
</protein>
<evidence type="ECO:0000256" key="1">
    <source>
        <dbReference type="ARBA" id="ARBA00006484"/>
    </source>
</evidence>
<dbReference type="EMBL" id="CP012752">
    <property type="protein sequence ID" value="ALG07278.1"/>
    <property type="molecule type" value="Genomic_DNA"/>
</dbReference>
<reference evidence="2 3" key="1">
    <citation type="submission" date="2015-07" db="EMBL/GenBank/DDBJ databases">
        <title>Genome sequencing of Kibdelosporangium phytohabitans.</title>
        <authorList>
            <person name="Qin S."/>
            <person name="Xing K."/>
        </authorList>
    </citation>
    <scope>NUCLEOTIDE SEQUENCE [LARGE SCALE GENOMIC DNA]</scope>
    <source>
        <strain evidence="2 3">KLBMP1111</strain>
    </source>
</reference>
<dbReference type="AlphaFoldDB" id="A0A0N9HR62"/>
<dbReference type="GO" id="GO:0030497">
    <property type="term" value="P:fatty acid elongation"/>
    <property type="evidence" value="ECO:0007669"/>
    <property type="project" value="TreeGrafter"/>
</dbReference>
<dbReference type="RefSeq" id="WP_054289246.1">
    <property type="nucleotide sequence ID" value="NZ_CP012752.1"/>
</dbReference>
<name>A0A0N9HR62_9PSEU</name>
<evidence type="ECO:0000313" key="3">
    <source>
        <dbReference type="Proteomes" id="UP000063699"/>
    </source>
</evidence>
<dbReference type="Proteomes" id="UP000063699">
    <property type="component" value="Chromosome"/>
</dbReference>
<dbReference type="KEGG" id="kphy:AOZ06_10405"/>
<accession>A0A0N9HR62</accession>
<evidence type="ECO:0000313" key="2">
    <source>
        <dbReference type="EMBL" id="ALG07278.1"/>
    </source>
</evidence>
<dbReference type="PRINTS" id="PR00080">
    <property type="entry name" value="SDRFAMILY"/>
</dbReference>